<evidence type="ECO:0000313" key="2">
    <source>
        <dbReference type="EMBL" id="MRG59144.1"/>
    </source>
</evidence>
<dbReference type="SUPFAM" id="SSF53597">
    <property type="entry name" value="Dihydrofolate reductase-like"/>
    <property type="match status" value="1"/>
</dbReference>
<evidence type="ECO:0000259" key="1">
    <source>
        <dbReference type="Pfam" id="PF01872"/>
    </source>
</evidence>
<dbReference type="GO" id="GO:0008703">
    <property type="term" value="F:5-amino-6-(5-phosphoribosylamino)uracil reductase activity"/>
    <property type="evidence" value="ECO:0007669"/>
    <property type="project" value="InterPro"/>
</dbReference>
<proteinExistence type="predicted"/>
<dbReference type="InterPro" id="IPR002734">
    <property type="entry name" value="RibDG_C"/>
</dbReference>
<dbReference type="RefSeq" id="WP_153683602.1">
    <property type="nucleotide sequence ID" value="NZ_WJIF01000002.1"/>
</dbReference>
<name>A0A6I2F458_9MICO</name>
<dbReference type="PANTHER" id="PTHR38011:SF2">
    <property type="entry name" value="BIFUNCTIONAL DEAMINASE-REDUCTASE DOMAIN PROTEIN"/>
    <property type="match status" value="1"/>
</dbReference>
<keyword evidence="3" id="KW-1185">Reference proteome</keyword>
<protein>
    <submittedName>
        <fullName evidence="2">Deaminase</fullName>
    </submittedName>
</protein>
<sequence>MRTLRYSINVTLDGCCHHEAGLPPDEESMRYWTAEMERADALLFGRVTYEMMEAAWRRPATGTWPDWMEEWEIPFAEAIDRAEKHVVSGTLDRVDWNAELVRGDLAEAVRRLKEQPGETLWVGGVTLPVALADLGLIDEYEFLVQPVLAGHGPTLLGGMHERIKLELVDRREFRSGVVAQRYRPVSAPATPAARG</sequence>
<reference evidence="2 3" key="1">
    <citation type="submission" date="2019-10" db="EMBL/GenBank/DDBJ databases">
        <authorList>
            <person name="Nie G."/>
            <person name="Ming H."/>
            <person name="Yi B."/>
        </authorList>
    </citation>
    <scope>NUCLEOTIDE SEQUENCE [LARGE SCALE GENOMIC DNA]</scope>
    <source>
        <strain evidence="2 3">CFH 90414</strain>
    </source>
</reference>
<gene>
    <name evidence="2" type="ORF">GE115_04565</name>
</gene>
<dbReference type="Gene3D" id="3.40.430.10">
    <property type="entry name" value="Dihydrofolate Reductase, subunit A"/>
    <property type="match status" value="1"/>
</dbReference>
<dbReference type="Pfam" id="PF01872">
    <property type="entry name" value="RibD_C"/>
    <property type="match status" value="1"/>
</dbReference>
<dbReference type="AlphaFoldDB" id="A0A6I2F458"/>
<evidence type="ECO:0000313" key="3">
    <source>
        <dbReference type="Proteomes" id="UP000431080"/>
    </source>
</evidence>
<accession>A0A6I2F458</accession>
<comment type="caution">
    <text evidence="2">The sequence shown here is derived from an EMBL/GenBank/DDBJ whole genome shotgun (WGS) entry which is preliminary data.</text>
</comment>
<organism evidence="2 3">
    <name type="scientific">Agromyces agglutinans</name>
    <dbReference type="NCBI Taxonomy" id="2662258"/>
    <lineage>
        <taxon>Bacteria</taxon>
        <taxon>Bacillati</taxon>
        <taxon>Actinomycetota</taxon>
        <taxon>Actinomycetes</taxon>
        <taxon>Micrococcales</taxon>
        <taxon>Microbacteriaceae</taxon>
        <taxon>Agromyces</taxon>
    </lineage>
</organism>
<dbReference type="EMBL" id="WJIF01000002">
    <property type="protein sequence ID" value="MRG59144.1"/>
    <property type="molecule type" value="Genomic_DNA"/>
</dbReference>
<dbReference type="GO" id="GO:0009231">
    <property type="term" value="P:riboflavin biosynthetic process"/>
    <property type="evidence" value="ECO:0007669"/>
    <property type="project" value="InterPro"/>
</dbReference>
<dbReference type="InterPro" id="IPR024072">
    <property type="entry name" value="DHFR-like_dom_sf"/>
</dbReference>
<feature type="domain" description="Bacterial bifunctional deaminase-reductase C-terminal" evidence="1">
    <location>
        <begin position="3"/>
        <end position="178"/>
    </location>
</feature>
<dbReference type="PANTHER" id="PTHR38011">
    <property type="entry name" value="DIHYDROFOLATE REDUCTASE FAMILY PROTEIN (AFU_ORTHOLOGUE AFUA_8G06820)"/>
    <property type="match status" value="1"/>
</dbReference>
<dbReference type="InterPro" id="IPR050765">
    <property type="entry name" value="Riboflavin_Biosynth_HTPR"/>
</dbReference>
<dbReference type="Proteomes" id="UP000431080">
    <property type="component" value="Unassembled WGS sequence"/>
</dbReference>